<gene>
    <name evidence="9" type="ORF">RF11_12974</name>
</gene>
<dbReference type="SUPFAM" id="SSF48239">
    <property type="entry name" value="Terpenoid cyclases/Protein prenyltransferases"/>
    <property type="match status" value="1"/>
</dbReference>
<evidence type="ECO:0000256" key="7">
    <source>
        <dbReference type="ARBA" id="ARBA00022833"/>
    </source>
</evidence>
<reference evidence="9 10" key="1">
    <citation type="journal article" date="2014" name="Genome Biol. Evol.">
        <title>The genome of the myxosporean Thelohanellus kitauei shows adaptations to nutrient acquisition within its fish host.</title>
        <authorList>
            <person name="Yang Y."/>
            <person name="Xiong J."/>
            <person name="Zhou Z."/>
            <person name="Huo F."/>
            <person name="Miao W."/>
            <person name="Ran C."/>
            <person name="Liu Y."/>
            <person name="Zhang J."/>
            <person name="Feng J."/>
            <person name="Wang M."/>
            <person name="Wang M."/>
            <person name="Wang L."/>
            <person name="Yao B."/>
        </authorList>
    </citation>
    <scope>NUCLEOTIDE SEQUENCE [LARGE SCALE GENOMIC DNA]</scope>
    <source>
        <strain evidence="9">Wuqing</strain>
    </source>
</reference>
<dbReference type="GO" id="GO:0046872">
    <property type="term" value="F:metal ion binding"/>
    <property type="evidence" value="ECO:0007669"/>
    <property type="project" value="UniProtKB-KW"/>
</dbReference>
<keyword evidence="7" id="KW-0862">Zinc</keyword>
<accession>A0A0C2N8I1</accession>
<evidence type="ECO:0000256" key="3">
    <source>
        <dbReference type="ARBA" id="ARBA00022602"/>
    </source>
</evidence>
<evidence type="ECO:0000256" key="5">
    <source>
        <dbReference type="ARBA" id="ARBA00022723"/>
    </source>
</evidence>
<keyword evidence="6" id="KW-0677">Repeat</keyword>
<evidence type="ECO:0000259" key="8">
    <source>
        <dbReference type="Pfam" id="PF00432"/>
    </source>
</evidence>
<protein>
    <submittedName>
        <fullName evidence="9">Protein farnesyltransferase subunit beta</fullName>
    </submittedName>
</protein>
<dbReference type="GO" id="GO:0004660">
    <property type="term" value="F:protein farnesyltransferase activity"/>
    <property type="evidence" value="ECO:0007669"/>
    <property type="project" value="TreeGrafter"/>
</dbReference>
<dbReference type="Proteomes" id="UP000031668">
    <property type="component" value="Unassembled WGS sequence"/>
</dbReference>
<keyword evidence="4 9" id="KW-0808">Transferase</keyword>
<proteinExistence type="inferred from homology"/>
<keyword evidence="5" id="KW-0479">Metal-binding</keyword>
<dbReference type="OrthoDB" id="10261146at2759"/>
<dbReference type="OMA" id="WCIYWIL"/>
<dbReference type="AlphaFoldDB" id="A0A0C2N8I1"/>
<dbReference type="PANTHER" id="PTHR11774:SF6">
    <property type="entry name" value="PROTEIN FARNESYLTRANSFERASE SUBUNIT BETA"/>
    <property type="match status" value="1"/>
</dbReference>
<keyword evidence="3" id="KW-0637">Prenyltransferase</keyword>
<dbReference type="GO" id="GO:0005965">
    <property type="term" value="C:protein farnesyltransferase complex"/>
    <property type="evidence" value="ECO:0007669"/>
    <property type="project" value="TreeGrafter"/>
</dbReference>
<dbReference type="Gene3D" id="1.50.10.20">
    <property type="match status" value="1"/>
</dbReference>
<evidence type="ECO:0000313" key="10">
    <source>
        <dbReference type="Proteomes" id="UP000031668"/>
    </source>
</evidence>
<dbReference type="EMBL" id="JWZT01002139">
    <property type="protein sequence ID" value="KII70222.1"/>
    <property type="molecule type" value="Genomic_DNA"/>
</dbReference>
<evidence type="ECO:0000256" key="2">
    <source>
        <dbReference type="ARBA" id="ARBA00010497"/>
    </source>
</evidence>
<dbReference type="PANTHER" id="PTHR11774">
    <property type="entry name" value="GERANYLGERANYL TRANSFERASE TYPE BETA SUBUNIT"/>
    <property type="match status" value="1"/>
</dbReference>
<evidence type="ECO:0000256" key="1">
    <source>
        <dbReference type="ARBA" id="ARBA00001947"/>
    </source>
</evidence>
<evidence type="ECO:0000256" key="6">
    <source>
        <dbReference type="ARBA" id="ARBA00022737"/>
    </source>
</evidence>
<comment type="caution">
    <text evidence="9">The sequence shown here is derived from an EMBL/GenBank/DDBJ whole genome shotgun (WGS) entry which is preliminary data.</text>
</comment>
<comment type="similarity">
    <text evidence="2">Belongs to the protein prenyltransferase subunit beta family.</text>
</comment>
<sequence>MEKLSDLISRFVQGHESVGSPSVVQQALTRELVLNKYKENEGLENSVKLLKEETTQYILKLFEQLPERFISYLSCQPWYLFYVLHSLELIGAPQVNLKFVYDRLKECKLESGGFGGGLLQEAHLGCTFAAVCCVLTVGSYYPDALQLIETRQLVKFINRCRNNDGSYRISPKHENDLRAIYCAIAIMRLTNCFDDKLFQGTSDYIVNCQNYDGGFGAFPGAESHAGYTYCAFASLVLLNEENRIDRHRLLNWVVHRQMTFEGGFTGRCNKLVDSCYSFWCGSLIPIIQAGFDLFLDSTPHRILNREANQYYLLLCAQTLTGGFTDRPPHLPDAYHTCYALSSLSLSQHSFIADHDSHDPVGDCNNYLEKVHPIYNISQAAYDFALKKFYNNDPYD</sequence>
<dbReference type="InterPro" id="IPR045089">
    <property type="entry name" value="PGGT1B-like"/>
</dbReference>
<dbReference type="Pfam" id="PF00432">
    <property type="entry name" value="Prenyltrans"/>
    <property type="match status" value="1"/>
</dbReference>
<comment type="cofactor">
    <cofactor evidence="1">
        <name>Zn(2+)</name>
        <dbReference type="ChEBI" id="CHEBI:29105"/>
    </cofactor>
</comment>
<organism evidence="9 10">
    <name type="scientific">Thelohanellus kitauei</name>
    <name type="common">Myxosporean</name>
    <dbReference type="NCBI Taxonomy" id="669202"/>
    <lineage>
        <taxon>Eukaryota</taxon>
        <taxon>Metazoa</taxon>
        <taxon>Cnidaria</taxon>
        <taxon>Myxozoa</taxon>
        <taxon>Myxosporea</taxon>
        <taxon>Bivalvulida</taxon>
        <taxon>Platysporina</taxon>
        <taxon>Myxobolidae</taxon>
        <taxon>Thelohanellus</taxon>
    </lineage>
</organism>
<keyword evidence="10" id="KW-1185">Reference proteome</keyword>
<evidence type="ECO:0000313" key="9">
    <source>
        <dbReference type="EMBL" id="KII70222.1"/>
    </source>
</evidence>
<dbReference type="InterPro" id="IPR008930">
    <property type="entry name" value="Terpenoid_cyclase/PrenylTrfase"/>
</dbReference>
<feature type="domain" description="Prenyltransferase alpha-alpha toroid" evidence="8">
    <location>
        <begin position="49"/>
        <end position="376"/>
    </location>
</feature>
<dbReference type="InterPro" id="IPR001330">
    <property type="entry name" value="Prenyltrans"/>
</dbReference>
<name>A0A0C2N8I1_THEKT</name>
<evidence type="ECO:0000256" key="4">
    <source>
        <dbReference type="ARBA" id="ARBA00022679"/>
    </source>
</evidence>